<evidence type="ECO:0000313" key="2">
    <source>
        <dbReference type="EMBL" id="OXA42837.1"/>
    </source>
</evidence>
<gene>
    <name evidence="2" type="ORF">Fcan01_22405</name>
</gene>
<feature type="compositionally biased region" description="Polar residues" evidence="1">
    <location>
        <begin position="310"/>
        <end position="321"/>
    </location>
</feature>
<sequence length="332" mass="38326">MNAYIFRNFPIATVAFGNGFQPTNSEQLKENITLLKSKASLLSQGVEIGQKYSPNLKAAAVFAGKLVTIVNIVIAIVGEVDKLYKELKKIEGKIFNAIFEGKLQALNRNLKNLLDSRTPEIQKIAEIVSAVANLDELLPIFANEDSIFRQRYYYGAPLFLNLCAILKAVCLIAEYTPDYNTANLHSLKQGYQNVLDWYRIKCIGGRMASCYVQQMLPLPFDNEHDWLGLYNVYPKYYKHRSFFFAWRKYGENLGGTGWRLWFRRFAYYNLIDTWDIRRYEEVKFEPFILLVAGGIFDETTPRKPTEESWRTTQYFHSSAQSDPWARKPPIAS</sequence>
<protein>
    <submittedName>
        <fullName evidence="2">Uncharacterized protein</fullName>
    </submittedName>
</protein>
<organism evidence="2 3">
    <name type="scientific">Folsomia candida</name>
    <name type="common">Springtail</name>
    <dbReference type="NCBI Taxonomy" id="158441"/>
    <lineage>
        <taxon>Eukaryota</taxon>
        <taxon>Metazoa</taxon>
        <taxon>Ecdysozoa</taxon>
        <taxon>Arthropoda</taxon>
        <taxon>Hexapoda</taxon>
        <taxon>Collembola</taxon>
        <taxon>Entomobryomorpha</taxon>
        <taxon>Isotomoidea</taxon>
        <taxon>Isotomidae</taxon>
        <taxon>Proisotominae</taxon>
        <taxon>Folsomia</taxon>
    </lineage>
</organism>
<reference evidence="2 3" key="1">
    <citation type="submission" date="2015-12" db="EMBL/GenBank/DDBJ databases">
        <title>The genome of Folsomia candida.</title>
        <authorList>
            <person name="Faddeeva A."/>
            <person name="Derks M.F."/>
            <person name="Anvar Y."/>
            <person name="Smit S."/>
            <person name="Van Straalen N."/>
            <person name="Roelofs D."/>
        </authorList>
    </citation>
    <scope>NUCLEOTIDE SEQUENCE [LARGE SCALE GENOMIC DNA]</scope>
    <source>
        <strain evidence="2 3">VU population</strain>
        <tissue evidence="2">Whole body</tissue>
    </source>
</reference>
<evidence type="ECO:0000256" key="1">
    <source>
        <dbReference type="SAM" id="MobiDB-lite"/>
    </source>
</evidence>
<proteinExistence type="predicted"/>
<dbReference type="EMBL" id="LNIX01000024">
    <property type="protein sequence ID" value="OXA42837.1"/>
    <property type="molecule type" value="Genomic_DNA"/>
</dbReference>
<evidence type="ECO:0000313" key="3">
    <source>
        <dbReference type="Proteomes" id="UP000198287"/>
    </source>
</evidence>
<comment type="caution">
    <text evidence="2">The sequence shown here is derived from an EMBL/GenBank/DDBJ whole genome shotgun (WGS) entry which is preliminary data.</text>
</comment>
<dbReference type="AlphaFoldDB" id="A0A226DDP3"/>
<accession>A0A226DDP3</accession>
<feature type="region of interest" description="Disordered" evidence="1">
    <location>
        <begin position="302"/>
        <end position="332"/>
    </location>
</feature>
<name>A0A226DDP3_FOLCA</name>
<keyword evidence="3" id="KW-1185">Reference proteome</keyword>
<dbReference type="Proteomes" id="UP000198287">
    <property type="component" value="Unassembled WGS sequence"/>
</dbReference>